<evidence type="ECO:0000313" key="1">
    <source>
        <dbReference type="EMBL" id="TYT75659.1"/>
    </source>
</evidence>
<keyword evidence="2" id="KW-1185">Reference proteome</keyword>
<dbReference type="OrthoDB" id="291753at2"/>
<gene>
    <name evidence="1" type="ORF">FIM25_04270</name>
</gene>
<dbReference type="RefSeq" id="WP_139446653.1">
    <property type="nucleotide sequence ID" value="NZ_VDMB01000003.1"/>
</dbReference>
<evidence type="ECO:0000313" key="2">
    <source>
        <dbReference type="Proteomes" id="UP000321899"/>
    </source>
</evidence>
<sequence>MPKNVKTDAYMTRAEVAEHFGITAQSVSNLYRGGKLPPPLVLGRTCLRWPRHIIENFYQAQQSQSSH</sequence>
<proteinExistence type="predicted"/>
<dbReference type="Proteomes" id="UP000321899">
    <property type="component" value="Unassembled WGS sequence"/>
</dbReference>
<reference evidence="1 2" key="1">
    <citation type="submission" date="2019-06" db="EMBL/GenBank/DDBJ databases">
        <title>Desulfobotulus mexicanus sp. nov., a novel sulfate-reducing bacterium isolated from the sediment of an alkaline crater lake in Mexico.</title>
        <authorList>
            <person name="Hirschler-Rea A."/>
        </authorList>
    </citation>
    <scope>NUCLEOTIDE SEQUENCE [LARGE SCALE GENOMIC DNA]</scope>
    <source>
        <strain evidence="1 2">PAR22N</strain>
    </source>
</reference>
<accession>A0A5Q4VD88</accession>
<name>A0A5Q4VD88_9BACT</name>
<comment type="caution">
    <text evidence="1">The sequence shown here is derived from an EMBL/GenBank/DDBJ whole genome shotgun (WGS) entry which is preliminary data.</text>
</comment>
<protein>
    <submittedName>
        <fullName evidence="1">Helix-turn-helix domain-containing protein</fullName>
    </submittedName>
</protein>
<dbReference type="EMBL" id="VDMB01000003">
    <property type="protein sequence ID" value="TYT75659.1"/>
    <property type="molecule type" value="Genomic_DNA"/>
</dbReference>
<organism evidence="1 2">
    <name type="scientific">Desulfobotulus mexicanus</name>
    <dbReference type="NCBI Taxonomy" id="2586642"/>
    <lineage>
        <taxon>Bacteria</taxon>
        <taxon>Pseudomonadati</taxon>
        <taxon>Thermodesulfobacteriota</taxon>
        <taxon>Desulfobacteria</taxon>
        <taxon>Desulfobacterales</taxon>
        <taxon>Desulfobacteraceae</taxon>
        <taxon>Desulfobotulus</taxon>
    </lineage>
</organism>
<dbReference type="AlphaFoldDB" id="A0A5Q4VD88"/>